<evidence type="ECO:0000313" key="7">
    <source>
        <dbReference type="EMBL" id="APZ43293.1"/>
    </source>
</evidence>
<dbReference type="GO" id="GO:0015658">
    <property type="term" value="F:branched-chain amino acid transmembrane transporter activity"/>
    <property type="evidence" value="ECO:0007669"/>
    <property type="project" value="InterPro"/>
</dbReference>
<evidence type="ECO:0000256" key="1">
    <source>
        <dbReference type="ARBA" id="ARBA00004429"/>
    </source>
</evidence>
<feature type="transmembrane region" description="Helical" evidence="6">
    <location>
        <begin position="34"/>
        <end position="55"/>
    </location>
</feature>
<dbReference type="Proteomes" id="UP000243807">
    <property type="component" value="Chromosome"/>
</dbReference>
<feature type="transmembrane region" description="Helical" evidence="6">
    <location>
        <begin position="67"/>
        <end position="87"/>
    </location>
</feature>
<proteinExistence type="predicted"/>
<dbReference type="GO" id="GO:0005886">
    <property type="term" value="C:plasma membrane"/>
    <property type="evidence" value="ECO:0007669"/>
    <property type="project" value="UniProtKB-SubCell"/>
</dbReference>
<keyword evidence="3 6" id="KW-0812">Transmembrane</keyword>
<feature type="transmembrane region" description="Helical" evidence="6">
    <location>
        <begin position="99"/>
        <end position="122"/>
    </location>
</feature>
<dbReference type="OrthoDB" id="9814461at2"/>
<feature type="transmembrane region" description="Helical" evidence="6">
    <location>
        <begin position="220"/>
        <end position="240"/>
    </location>
</feature>
<dbReference type="InterPro" id="IPR043428">
    <property type="entry name" value="LivM-like"/>
</dbReference>
<organism evidence="7 8">
    <name type="scientific">Acidihalobacter ferrooxydans</name>
    <dbReference type="NCBI Taxonomy" id="1765967"/>
    <lineage>
        <taxon>Bacteria</taxon>
        <taxon>Pseudomonadati</taxon>
        <taxon>Pseudomonadota</taxon>
        <taxon>Gammaproteobacteria</taxon>
        <taxon>Chromatiales</taxon>
        <taxon>Ectothiorhodospiraceae</taxon>
        <taxon>Acidihalobacter</taxon>
    </lineage>
</organism>
<dbReference type="InterPro" id="IPR001851">
    <property type="entry name" value="ABC_transp_permease"/>
</dbReference>
<evidence type="ECO:0000256" key="6">
    <source>
        <dbReference type="SAM" id="Phobius"/>
    </source>
</evidence>
<evidence type="ECO:0000256" key="3">
    <source>
        <dbReference type="ARBA" id="ARBA00022692"/>
    </source>
</evidence>
<accession>A0A1P8UHH8</accession>
<dbReference type="KEGG" id="afy:BW247_09450"/>
<evidence type="ECO:0000256" key="2">
    <source>
        <dbReference type="ARBA" id="ARBA00022475"/>
    </source>
</evidence>
<feature type="transmembrane region" description="Helical" evidence="6">
    <location>
        <begin position="247"/>
        <end position="271"/>
    </location>
</feature>
<dbReference type="AlphaFoldDB" id="A0A1P8UHH8"/>
<keyword evidence="8" id="KW-1185">Reference proteome</keyword>
<sequence length="321" mass="34216">MTGLFSYFVFFLILASIYAIMALGLNLQWGYTGLFNIGVVGFFAVGAYTFSILATPAQGGHLGGFNWPFIPAVLGAMVITGVIALIIGFPTLRLRDDYLAIATIGTAASIQLVANNMSWLTGGSQGIYNIPQPLAGYFQSNLSYNVFFLIMMLVIVGLVYLGLQRMVNAPWGRVLMAIREDETAAGSVGKNAFSYRLQSFVIGAILMGLSGAMYACFIKYISPTLFLPILTFQVWAMLIVGGSGSNLGAIVGAVLVWGLWTGSGTVVMSILPAGLQVKGGAIQIVLIGLVLMLALLFRPRGIMGERKAIAAERARSKISQG</sequence>
<dbReference type="EMBL" id="CP019434">
    <property type="protein sequence ID" value="APZ43293.1"/>
    <property type="molecule type" value="Genomic_DNA"/>
</dbReference>
<reference evidence="7 8" key="1">
    <citation type="submission" date="2017-01" db="EMBL/GenBank/DDBJ databases">
        <title>Draft sequence of Acidihalobacter ferrooxidans strain DSM 14175 (strain V8).</title>
        <authorList>
            <person name="Khaleque H.N."/>
            <person name="Ramsay J.P."/>
            <person name="Murphy R.J.T."/>
            <person name="Kaksonen A.H."/>
            <person name="Boxall N.J."/>
            <person name="Watkin E.L.J."/>
        </authorList>
    </citation>
    <scope>NUCLEOTIDE SEQUENCE [LARGE SCALE GENOMIC DNA]</scope>
    <source>
        <strain evidence="7 8">V8</strain>
    </source>
</reference>
<dbReference type="PANTHER" id="PTHR30482">
    <property type="entry name" value="HIGH-AFFINITY BRANCHED-CHAIN AMINO ACID TRANSPORT SYSTEM PERMEASE"/>
    <property type="match status" value="1"/>
</dbReference>
<comment type="subcellular location">
    <subcellularLocation>
        <location evidence="1">Cell inner membrane</location>
        <topology evidence="1">Multi-pass membrane protein</topology>
    </subcellularLocation>
</comment>
<dbReference type="STRING" id="1765967.BW247_09450"/>
<dbReference type="RefSeq" id="WP_076836934.1">
    <property type="nucleotide sequence ID" value="NZ_CP019434.1"/>
</dbReference>
<feature type="transmembrane region" description="Helical" evidence="6">
    <location>
        <begin position="277"/>
        <end position="297"/>
    </location>
</feature>
<evidence type="ECO:0000256" key="4">
    <source>
        <dbReference type="ARBA" id="ARBA00022989"/>
    </source>
</evidence>
<feature type="transmembrane region" description="Helical" evidence="6">
    <location>
        <begin position="197"/>
        <end position="214"/>
    </location>
</feature>
<gene>
    <name evidence="7" type="ORF">BW247_09450</name>
</gene>
<keyword evidence="5 6" id="KW-0472">Membrane</keyword>
<dbReference type="PANTHER" id="PTHR30482:SF10">
    <property type="entry name" value="HIGH-AFFINITY BRANCHED-CHAIN AMINO ACID TRANSPORT PROTEIN BRAE"/>
    <property type="match status" value="1"/>
</dbReference>
<feature type="transmembrane region" description="Helical" evidence="6">
    <location>
        <begin position="142"/>
        <end position="163"/>
    </location>
</feature>
<keyword evidence="2" id="KW-1003">Cell membrane</keyword>
<protein>
    <submittedName>
        <fullName evidence="7">Branched-chain amino acid ABC transporter permease</fullName>
    </submittedName>
</protein>
<dbReference type="Pfam" id="PF02653">
    <property type="entry name" value="BPD_transp_2"/>
    <property type="match status" value="1"/>
</dbReference>
<dbReference type="CDD" id="cd06581">
    <property type="entry name" value="TM_PBP1_LivM_like"/>
    <property type="match status" value="1"/>
</dbReference>
<evidence type="ECO:0000256" key="5">
    <source>
        <dbReference type="ARBA" id="ARBA00023136"/>
    </source>
</evidence>
<keyword evidence="4 6" id="KW-1133">Transmembrane helix</keyword>
<evidence type="ECO:0000313" key="8">
    <source>
        <dbReference type="Proteomes" id="UP000243807"/>
    </source>
</evidence>
<feature type="transmembrane region" description="Helical" evidence="6">
    <location>
        <begin position="6"/>
        <end position="27"/>
    </location>
</feature>
<name>A0A1P8UHH8_9GAMM</name>